<evidence type="ECO:0000259" key="3">
    <source>
        <dbReference type="PROSITE" id="PS50073"/>
    </source>
</evidence>
<feature type="domain" description="Copper-fist" evidence="3">
    <location>
        <begin position="340"/>
        <end position="372"/>
    </location>
</feature>
<evidence type="ECO:0000256" key="1">
    <source>
        <dbReference type="SAM" id="MobiDB-lite"/>
    </source>
</evidence>
<evidence type="ECO:0000313" key="4">
    <source>
        <dbReference type="EMBL" id="SFW31456.1"/>
    </source>
</evidence>
<dbReference type="AlphaFoldDB" id="A0AA94HRG1"/>
<protein>
    <submittedName>
        <fullName evidence="4">Carboxypeptidase controlling helical cell shape</fullName>
    </submittedName>
</protein>
<dbReference type="PROSITE" id="PS50073">
    <property type="entry name" value="COPPER_FIST_2"/>
    <property type="match status" value="1"/>
</dbReference>
<dbReference type="InterPro" id="IPR001083">
    <property type="entry name" value="Cu_fist_DNA-bd_dom"/>
</dbReference>
<dbReference type="InterPro" id="IPR033397">
    <property type="entry name" value="Metallo_peptidase_C"/>
</dbReference>
<organism evidence="4 5">
    <name type="scientific">Desulfovibrio desulfuricans</name>
    <dbReference type="NCBI Taxonomy" id="876"/>
    <lineage>
        <taxon>Bacteria</taxon>
        <taxon>Pseudomonadati</taxon>
        <taxon>Thermodesulfobacteriota</taxon>
        <taxon>Desulfovibrionia</taxon>
        <taxon>Desulfovibrionales</taxon>
        <taxon>Desulfovibrionaceae</taxon>
        <taxon>Desulfovibrio</taxon>
    </lineage>
</organism>
<dbReference type="SUPFAM" id="SSF53187">
    <property type="entry name" value="Zn-dependent exopeptidases"/>
    <property type="match status" value="1"/>
</dbReference>
<feature type="region of interest" description="Disordered" evidence="1">
    <location>
        <begin position="473"/>
        <end position="497"/>
    </location>
</feature>
<feature type="signal peptide" evidence="2">
    <location>
        <begin position="1"/>
        <end position="49"/>
    </location>
</feature>
<name>A0AA94HRG1_DESDE</name>
<dbReference type="GO" id="GO:0005507">
    <property type="term" value="F:copper ion binding"/>
    <property type="evidence" value="ECO:0007669"/>
    <property type="project" value="InterPro"/>
</dbReference>
<keyword evidence="4" id="KW-0121">Carboxypeptidase</keyword>
<feature type="chain" id="PRO_5041634537" evidence="2">
    <location>
        <begin position="50"/>
        <end position="497"/>
    </location>
</feature>
<keyword evidence="2" id="KW-0732">Signal</keyword>
<evidence type="ECO:0000256" key="2">
    <source>
        <dbReference type="SAM" id="SignalP"/>
    </source>
</evidence>
<keyword evidence="4" id="KW-0645">Protease</keyword>
<dbReference type="GO" id="GO:0003700">
    <property type="term" value="F:DNA-binding transcription factor activity"/>
    <property type="evidence" value="ECO:0007669"/>
    <property type="project" value="InterPro"/>
</dbReference>
<dbReference type="Pfam" id="PF17129">
    <property type="entry name" value="Peptidase_M99_C"/>
    <property type="match status" value="1"/>
</dbReference>
<dbReference type="GO" id="GO:0003677">
    <property type="term" value="F:DNA binding"/>
    <property type="evidence" value="ECO:0007669"/>
    <property type="project" value="InterPro"/>
</dbReference>
<evidence type="ECO:0000313" key="5">
    <source>
        <dbReference type="Proteomes" id="UP000182680"/>
    </source>
</evidence>
<dbReference type="EMBL" id="FPIW01000009">
    <property type="protein sequence ID" value="SFW31456.1"/>
    <property type="molecule type" value="Genomic_DNA"/>
</dbReference>
<comment type="caution">
    <text evidence="4">The sequence shown here is derived from an EMBL/GenBank/DDBJ whole genome shotgun (WGS) entry which is preliminary data.</text>
</comment>
<dbReference type="Pfam" id="PF17033">
    <property type="entry name" value="Peptidase_M99"/>
    <property type="match status" value="1"/>
</dbReference>
<dbReference type="Gene3D" id="3.40.630.10">
    <property type="entry name" value="Zn peptidases"/>
    <property type="match status" value="1"/>
</dbReference>
<keyword evidence="4" id="KW-0378">Hydrolase</keyword>
<gene>
    <name evidence="4" type="ORF">SAMN02910291_00785</name>
</gene>
<sequence length="497" mass="54852">MRPNRTAMQVYRPFSQAHKRHRGLSTAQQCICSLLMCCALLSLAAAARAQDAFSLDFTVVHLGGGPRTVLVVGGIQGDEPGGFSAASLLTTHYTVENGSVWVVPNLNFPSIIKRSRGLHGDMNRKFARLDHSDPEYVTVRRIQDIIDHPDVALVLNLHDGSGYYRHQYENRLRNPARWGQSVIIDQASLPGAFMSSLGAMADEAVAAANAGLLAPDHRLHVRNTNTAAGDREMEKSLSYYAVRQGKAAFGLEASKEFSVELRAYYHLLMVESFLRQAGVDFSRSFSLTPQGVRQALQDDLAVSFADNRVFLPLEDVRPAINYLPLPRSAPARAVPTKPIMAVLPCAKGHEGQYCVHYGNRMITLIRPEWREVDDSLGAAPVRVDGQDILVPFGQIVYAKDSLLVHPLEGYRVNAIGFENGQPDETGVELRRKDFMPRFSVDRQARIFRVEVYRGQLFSGMFLVCFGDGDRKRPSGSHTVRNAAPLPAVPGPESALGF</sequence>
<dbReference type="InterPro" id="IPR031489">
    <property type="entry name" value="Peptidase_M99"/>
</dbReference>
<dbReference type="GO" id="GO:0004180">
    <property type="term" value="F:carboxypeptidase activity"/>
    <property type="evidence" value="ECO:0007669"/>
    <property type="project" value="UniProtKB-KW"/>
</dbReference>
<dbReference type="Proteomes" id="UP000182680">
    <property type="component" value="Unassembled WGS sequence"/>
</dbReference>
<dbReference type="CDD" id="cd06243">
    <property type="entry name" value="M14_CP_Csd4-like"/>
    <property type="match status" value="1"/>
</dbReference>
<accession>A0AA94HRG1</accession>
<reference evidence="5" key="1">
    <citation type="submission" date="2016-11" db="EMBL/GenBank/DDBJ databases">
        <authorList>
            <person name="Jaros S."/>
            <person name="Januszkiewicz K."/>
            <person name="Wedrychowicz H."/>
        </authorList>
    </citation>
    <scope>NUCLEOTIDE SEQUENCE [LARGE SCALE GENOMIC DNA]</scope>
    <source>
        <strain evidence="5">DSM 7057</strain>
    </source>
</reference>
<proteinExistence type="predicted"/>